<dbReference type="AlphaFoldDB" id="A0A7J6TVY5"/>
<keyword evidence="3 7" id="KW-0378">Hydrolase</keyword>
<evidence type="ECO:0000256" key="2">
    <source>
        <dbReference type="ARBA" id="ARBA00022729"/>
    </source>
</evidence>
<comment type="similarity">
    <text evidence="1 7">Belongs to the phospholipase B-like family.</text>
</comment>
<evidence type="ECO:0000256" key="3">
    <source>
        <dbReference type="ARBA" id="ARBA00022801"/>
    </source>
</evidence>
<accession>A0A7J6TVY5</accession>
<dbReference type="Gene3D" id="3.60.60.30">
    <property type="match status" value="1"/>
</dbReference>
<gene>
    <name evidence="8" type="primary">PLBD1_1</name>
    <name evidence="8" type="ORF">FOZ62_000586</name>
</gene>
<evidence type="ECO:0000256" key="4">
    <source>
        <dbReference type="ARBA" id="ARBA00022963"/>
    </source>
</evidence>
<evidence type="ECO:0000256" key="1">
    <source>
        <dbReference type="ARBA" id="ARBA00007835"/>
    </source>
</evidence>
<evidence type="ECO:0000256" key="5">
    <source>
        <dbReference type="ARBA" id="ARBA00023098"/>
    </source>
</evidence>
<dbReference type="Pfam" id="PF04916">
    <property type="entry name" value="Phospholip_B"/>
    <property type="match status" value="1"/>
</dbReference>
<organism evidence="8 9">
    <name type="scientific">Perkinsus olseni</name>
    <name type="common">Perkinsus atlanticus</name>
    <dbReference type="NCBI Taxonomy" id="32597"/>
    <lineage>
        <taxon>Eukaryota</taxon>
        <taxon>Sar</taxon>
        <taxon>Alveolata</taxon>
        <taxon>Perkinsozoa</taxon>
        <taxon>Perkinsea</taxon>
        <taxon>Perkinsida</taxon>
        <taxon>Perkinsidae</taxon>
        <taxon>Perkinsus</taxon>
    </lineage>
</organism>
<feature type="chain" id="PRO_5029942621" description="Phospholipase B-like" evidence="7">
    <location>
        <begin position="20"/>
        <end position="152"/>
    </location>
</feature>
<sequence>MLSLLFFTYCLILISPSTGHDEVKPFETHSISVYVPGAMTNGNTAQRGVHYKRGVQDDSAAAKGGELSVAVVLDNALPSSACRSLAERVPPHTLRYFEDSLLSRGWGVLEIYTNDTHSPDDQAFAAGFLEGYITGHHIINNFRNLRDYFVGK</sequence>
<comment type="caution">
    <text evidence="8">The sequence shown here is derived from an EMBL/GenBank/DDBJ whole genome shotgun (WGS) entry which is preliminary data.</text>
</comment>
<feature type="signal peptide" evidence="7">
    <location>
        <begin position="1"/>
        <end position="19"/>
    </location>
</feature>
<dbReference type="EC" id="3.1.1.-" evidence="7"/>
<name>A0A7J6TVY5_PEROL</name>
<dbReference type="GO" id="GO:0016042">
    <property type="term" value="P:lipid catabolic process"/>
    <property type="evidence" value="ECO:0007669"/>
    <property type="project" value="UniProtKB-KW"/>
</dbReference>
<keyword evidence="2 7" id="KW-0732">Signal</keyword>
<evidence type="ECO:0000313" key="8">
    <source>
        <dbReference type="EMBL" id="KAF4748680.1"/>
    </source>
</evidence>
<keyword evidence="4 7" id="KW-0442">Lipid degradation</keyword>
<proteinExistence type="inferred from homology"/>
<evidence type="ECO:0000256" key="7">
    <source>
        <dbReference type="RuleBase" id="RU364138"/>
    </source>
</evidence>
<keyword evidence="5 7" id="KW-0443">Lipid metabolism</keyword>
<dbReference type="GO" id="GO:0004620">
    <property type="term" value="F:phospholipase activity"/>
    <property type="evidence" value="ECO:0007669"/>
    <property type="project" value="InterPro"/>
</dbReference>
<evidence type="ECO:0000256" key="6">
    <source>
        <dbReference type="ARBA" id="ARBA00023180"/>
    </source>
</evidence>
<evidence type="ECO:0000313" key="9">
    <source>
        <dbReference type="Proteomes" id="UP000574390"/>
    </source>
</evidence>
<dbReference type="InterPro" id="IPR007000">
    <property type="entry name" value="PLipase_B-like"/>
</dbReference>
<dbReference type="EMBL" id="JABANM010004795">
    <property type="protein sequence ID" value="KAF4748680.1"/>
    <property type="molecule type" value="Genomic_DNA"/>
</dbReference>
<keyword evidence="6" id="KW-0325">Glycoprotein</keyword>
<protein>
    <recommendedName>
        <fullName evidence="7">Phospholipase B-like</fullName>
        <ecNumber evidence="7">3.1.1.-</ecNumber>
    </recommendedName>
</protein>
<feature type="non-terminal residue" evidence="8">
    <location>
        <position position="1"/>
    </location>
</feature>
<comment type="function">
    <text evidence="7">Putative phospholipase.</text>
</comment>
<reference evidence="8 9" key="1">
    <citation type="submission" date="2020-04" db="EMBL/GenBank/DDBJ databases">
        <title>Perkinsus olseni comparative genomics.</title>
        <authorList>
            <person name="Bogema D.R."/>
        </authorList>
    </citation>
    <scope>NUCLEOTIDE SEQUENCE [LARGE SCALE GENOMIC DNA]</scope>
    <source>
        <strain evidence="8">ATCC PRA-205</strain>
    </source>
</reference>
<dbReference type="Proteomes" id="UP000574390">
    <property type="component" value="Unassembled WGS sequence"/>
</dbReference>